<reference evidence="2" key="1">
    <citation type="journal article" date="2017" name="Genome Biol.">
        <title>Comparative genomics reveals high biological diversity and specific adaptations in the industrially and medically important fungal genus Aspergillus.</title>
        <authorList>
            <person name="de Vries R.P."/>
            <person name="Riley R."/>
            <person name="Wiebenga A."/>
            <person name="Aguilar-Osorio G."/>
            <person name="Amillis S."/>
            <person name="Uchima C.A."/>
            <person name="Anderluh G."/>
            <person name="Asadollahi M."/>
            <person name="Askin M."/>
            <person name="Barry K."/>
            <person name="Battaglia E."/>
            <person name="Bayram O."/>
            <person name="Benocci T."/>
            <person name="Braus-Stromeyer S.A."/>
            <person name="Caldana C."/>
            <person name="Canovas D."/>
            <person name="Cerqueira G.C."/>
            <person name="Chen F."/>
            <person name="Chen W."/>
            <person name="Choi C."/>
            <person name="Clum A."/>
            <person name="Dos Santos R.A."/>
            <person name="Damasio A.R."/>
            <person name="Diallinas G."/>
            <person name="Emri T."/>
            <person name="Fekete E."/>
            <person name="Flipphi M."/>
            <person name="Freyberg S."/>
            <person name="Gallo A."/>
            <person name="Gournas C."/>
            <person name="Habgood R."/>
            <person name="Hainaut M."/>
            <person name="Harispe M.L."/>
            <person name="Henrissat B."/>
            <person name="Hilden K.S."/>
            <person name="Hope R."/>
            <person name="Hossain A."/>
            <person name="Karabika E."/>
            <person name="Karaffa L."/>
            <person name="Karanyi Z."/>
            <person name="Krasevec N."/>
            <person name="Kuo A."/>
            <person name="Kusch H."/>
            <person name="LaButti K."/>
            <person name="Lagendijk E.L."/>
            <person name="Lapidus A."/>
            <person name="Levasseur A."/>
            <person name="Lindquist E."/>
            <person name="Lipzen A."/>
            <person name="Logrieco A.F."/>
            <person name="MacCabe A."/>
            <person name="Maekelae M.R."/>
            <person name="Malavazi I."/>
            <person name="Melin P."/>
            <person name="Meyer V."/>
            <person name="Mielnichuk N."/>
            <person name="Miskei M."/>
            <person name="Molnar A.P."/>
            <person name="Mule G."/>
            <person name="Ngan C.Y."/>
            <person name="Orejas M."/>
            <person name="Orosz E."/>
            <person name="Ouedraogo J.P."/>
            <person name="Overkamp K.M."/>
            <person name="Park H.-S."/>
            <person name="Perrone G."/>
            <person name="Piumi F."/>
            <person name="Punt P.J."/>
            <person name="Ram A.F."/>
            <person name="Ramon A."/>
            <person name="Rauscher S."/>
            <person name="Record E."/>
            <person name="Riano-Pachon D.M."/>
            <person name="Robert V."/>
            <person name="Roehrig J."/>
            <person name="Ruller R."/>
            <person name="Salamov A."/>
            <person name="Salih N.S."/>
            <person name="Samson R.A."/>
            <person name="Sandor E."/>
            <person name="Sanguinetti M."/>
            <person name="Schuetze T."/>
            <person name="Sepcic K."/>
            <person name="Shelest E."/>
            <person name="Sherlock G."/>
            <person name="Sophianopoulou V."/>
            <person name="Squina F.M."/>
            <person name="Sun H."/>
            <person name="Susca A."/>
            <person name="Todd R.B."/>
            <person name="Tsang A."/>
            <person name="Unkles S.E."/>
            <person name="van de Wiele N."/>
            <person name="van Rossen-Uffink D."/>
            <person name="Oliveira J.V."/>
            <person name="Vesth T.C."/>
            <person name="Visser J."/>
            <person name="Yu J.-H."/>
            <person name="Zhou M."/>
            <person name="Andersen M.R."/>
            <person name="Archer D.B."/>
            <person name="Baker S.E."/>
            <person name="Benoit I."/>
            <person name="Brakhage A.A."/>
            <person name="Braus G.H."/>
            <person name="Fischer R."/>
            <person name="Frisvad J.C."/>
            <person name="Goldman G.H."/>
            <person name="Houbraken J."/>
            <person name="Oakley B."/>
            <person name="Pocsi I."/>
            <person name="Scazzocchio C."/>
            <person name="Seiboth B."/>
            <person name="vanKuyk P.A."/>
            <person name="Wortman J."/>
            <person name="Dyer P.S."/>
            <person name="Grigoriev I.V."/>
        </authorList>
    </citation>
    <scope>NUCLEOTIDE SEQUENCE [LARGE SCALE GENOMIC DNA]</scope>
    <source>
        <strain evidence="2">CBS 506.65</strain>
    </source>
</reference>
<accession>A0A1L9S542</accession>
<organism evidence="1 2">
    <name type="scientific">Penicilliopsis zonata CBS 506.65</name>
    <dbReference type="NCBI Taxonomy" id="1073090"/>
    <lineage>
        <taxon>Eukaryota</taxon>
        <taxon>Fungi</taxon>
        <taxon>Dikarya</taxon>
        <taxon>Ascomycota</taxon>
        <taxon>Pezizomycotina</taxon>
        <taxon>Eurotiomycetes</taxon>
        <taxon>Eurotiomycetidae</taxon>
        <taxon>Eurotiales</taxon>
        <taxon>Aspergillaceae</taxon>
        <taxon>Penicilliopsis</taxon>
    </lineage>
</organism>
<evidence type="ECO:0000313" key="1">
    <source>
        <dbReference type="EMBL" id="OJJ42271.1"/>
    </source>
</evidence>
<dbReference type="AlphaFoldDB" id="A0A1L9S542"/>
<dbReference type="RefSeq" id="XP_022576781.1">
    <property type="nucleotide sequence ID" value="XM_022730157.1"/>
</dbReference>
<evidence type="ECO:0000313" key="2">
    <source>
        <dbReference type="Proteomes" id="UP000184188"/>
    </source>
</evidence>
<dbReference type="STRING" id="1073090.A0A1L9S542"/>
<dbReference type="GeneID" id="34616621"/>
<sequence>LGIKYGHCYTMTDVNGLHLNREISGTYQSGGDIDNLIFRVCKSTDDCSGNQGQFVPDDGTWYLQDQLGSRGGKGPGWFGNISPHMGIVEANRADRAAKFKGEGFCMFGDCAICLRLTDSGLSAPCPMGAISDKAHIGRASNPNNCKAYRFQEVKCVKGV</sequence>
<keyword evidence="2" id="KW-1185">Reference proteome</keyword>
<name>A0A1L9S542_9EURO</name>
<dbReference type="Proteomes" id="UP000184188">
    <property type="component" value="Unassembled WGS sequence"/>
</dbReference>
<feature type="non-terminal residue" evidence="1">
    <location>
        <position position="1"/>
    </location>
</feature>
<dbReference type="EMBL" id="KV878362">
    <property type="protein sequence ID" value="OJJ42271.1"/>
    <property type="molecule type" value="Genomic_DNA"/>
</dbReference>
<protein>
    <submittedName>
        <fullName evidence="1">Uncharacterized protein</fullName>
    </submittedName>
</protein>
<dbReference type="VEuPathDB" id="FungiDB:ASPZODRAFT_77258"/>
<dbReference type="OrthoDB" id="4662630at2759"/>
<gene>
    <name evidence="1" type="ORF">ASPZODRAFT_77258</name>
</gene>
<proteinExistence type="predicted"/>